<reference evidence="13 14" key="1">
    <citation type="journal article" date="2018" name="BMC Genomics">
        <title>The genome of Naegleria lovaniensis, the basis for a comparative approach to unravel pathogenicity factors of the human pathogenic amoeba N. fowleri.</title>
        <authorList>
            <person name="Liechti N."/>
            <person name="Schurch N."/>
            <person name="Bruggmann R."/>
            <person name="Wittwer M."/>
        </authorList>
    </citation>
    <scope>NUCLEOTIDE SEQUENCE [LARGE SCALE GENOMIC DNA]</scope>
    <source>
        <strain evidence="13 14">ATCC 30569</strain>
    </source>
</reference>
<dbReference type="EC" id="2.4.1.255" evidence="1"/>
<evidence type="ECO:0000256" key="11">
    <source>
        <dbReference type="SAM" id="Phobius"/>
    </source>
</evidence>
<keyword evidence="6" id="KW-0325">Glycoprotein</keyword>
<evidence type="ECO:0000256" key="4">
    <source>
        <dbReference type="ARBA" id="ARBA00022729"/>
    </source>
</evidence>
<keyword evidence="2" id="KW-0328">Glycosyltransferase</keyword>
<dbReference type="GO" id="GO:0005788">
    <property type="term" value="C:endoplasmic reticulum lumen"/>
    <property type="evidence" value="ECO:0007669"/>
    <property type="project" value="TreeGrafter"/>
</dbReference>
<evidence type="ECO:0000256" key="7">
    <source>
        <dbReference type="ARBA" id="ARBA00040944"/>
    </source>
</evidence>
<dbReference type="EMBL" id="PYSW02000024">
    <property type="protein sequence ID" value="KAG2382385.1"/>
    <property type="molecule type" value="Genomic_DNA"/>
</dbReference>
<evidence type="ECO:0000256" key="1">
    <source>
        <dbReference type="ARBA" id="ARBA00011970"/>
    </source>
</evidence>
<evidence type="ECO:0000256" key="2">
    <source>
        <dbReference type="ARBA" id="ARBA00022676"/>
    </source>
</evidence>
<comment type="catalytic activity">
    <reaction evidence="9">
        <text>L-seryl-[protein] + UDP-N-acetyl-alpha-D-glucosamine = 3-O-(N-acetyl-beta-D-glucosaminyl)-L-seryl-[protein] + UDP + H(+)</text>
        <dbReference type="Rhea" id="RHEA:48904"/>
        <dbReference type="Rhea" id="RHEA-COMP:9863"/>
        <dbReference type="Rhea" id="RHEA-COMP:12251"/>
        <dbReference type="ChEBI" id="CHEBI:15378"/>
        <dbReference type="ChEBI" id="CHEBI:29999"/>
        <dbReference type="ChEBI" id="CHEBI:57705"/>
        <dbReference type="ChEBI" id="CHEBI:58223"/>
        <dbReference type="ChEBI" id="CHEBI:90838"/>
        <dbReference type="EC" id="2.4.1.255"/>
    </reaction>
</comment>
<evidence type="ECO:0000256" key="8">
    <source>
        <dbReference type="ARBA" id="ARBA00042574"/>
    </source>
</evidence>
<evidence type="ECO:0000256" key="10">
    <source>
        <dbReference type="ARBA" id="ARBA00049432"/>
    </source>
</evidence>
<keyword evidence="14" id="KW-1185">Reference proteome</keyword>
<evidence type="ECO:0000256" key="6">
    <source>
        <dbReference type="ARBA" id="ARBA00023180"/>
    </source>
</evidence>
<dbReference type="PANTHER" id="PTHR20961">
    <property type="entry name" value="GLYCOSYLTRANSFERASE"/>
    <property type="match status" value="1"/>
</dbReference>
<keyword evidence="11" id="KW-0812">Transmembrane</keyword>
<comment type="caution">
    <text evidence="13">The sequence shown here is derived from an EMBL/GenBank/DDBJ whole genome shotgun (WGS) entry which is preliminary data.</text>
</comment>
<evidence type="ECO:0000256" key="5">
    <source>
        <dbReference type="ARBA" id="ARBA00022824"/>
    </source>
</evidence>
<sequence>MTSPTTHRSMQLLLRIYFFLCIFSVFIIITFHAQLGRVHEESGNEESILRKITTTGGNLMKKQHWLVNKILTKMNSKQQSHTNQEQKNHANQEQKIPLNQLDQNDDQNLVVHQSKIKQREIPPLVCSKAMNSNQPDIPNFQSRVCYNEYDCGLLKRWRDNKIEMCLPTKTNNEGSSLTCYMTTNEHVPAATRPHTICESNNLIIDFSKLIPAQCLKYRPGYLCRRNTYFNYLEGALVADCEISKSRFTLDKFPNDFGKDIFSSFKMLRDAPKKEELFVDGTTLFVSREIDEHVNMFHASTDFFNTYLMYEFFQIQDNHQVQVVLLDNHFPGPYDMIWNNTFSFRRPMKRATEFSGKIVKFEKAIFQPAGYASPLLSHLTDFSKANSNQCSQRLKTLTAYTERILTGFNIPPRSSQPSSDIIRVLFVSRRPYNKHGVEHSYMGRQIANEDDLLKALKKYELEHKNIVVERVDFAQLTFKEQIQKTYHSDFLIGMHGAGLTHAFWLPPSQSAVLELWSIKEVQNWQCFEQITLWKGNLYEIWKNSNPKNHWKDSKGDYTIIDVDEFMKMFERMLKDLRAMRKNL</sequence>
<comment type="catalytic activity">
    <reaction evidence="10">
        <text>L-threonyl-[protein] + UDP-N-acetyl-alpha-D-glucosamine = 3-O-(N-acetyl-beta-D-glucosaminyl)-L-threonyl-[protein] + UDP + H(+)</text>
        <dbReference type="Rhea" id="RHEA:48908"/>
        <dbReference type="Rhea" id="RHEA-COMP:11060"/>
        <dbReference type="Rhea" id="RHEA-COMP:12252"/>
        <dbReference type="ChEBI" id="CHEBI:15378"/>
        <dbReference type="ChEBI" id="CHEBI:30013"/>
        <dbReference type="ChEBI" id="CHEBI:57705"/>
        <dbReference type="ChEBI" id="CHEBI:58223"/>
        <dbReference type="ChEBI" id="CHEBI:90840"/>
        <dbReference type="EC" id="2.4.1.255"/>
    </reaction>
</comment>
<dbReference type="InterPro" id="IPR007657">
    <property type="entry name" value="Glycosyltransferase_61"/>
</dbReference>
<organism evidence="13 14">
    <name type="scientific">Naegleria lovaniensis</name>
    <name type="common">Amoeba</name>
    <dbReference type="NCBI Taxonomy" id="51637"/>
    <lineage>
        <taxon>Eukaryota</taxon>
        <taxon>Discoba</taxon>
        <taxon>Heterolobosea</taxon>
        <taxon>Tetramitia</taxon>
        <taxon>Eutetramitia</taxon>
        <taxon>Vahlkampfiidae</taxon>
        <taxon>Naegleria</taxon>
    </lineage>
</organism>
<keyword evidence="3" id="KW-0808">Transferase</keyword>
<feature type="domain" description="Glycosyltransferase 61 catalytic" evidence="12">
    <location>
        <begin position="311"/>
        <end position="508"/>
    </location>
</feature>
<dbReference type="PANTHER" id="PTHR20961:SF148">
    <property type="entry name" value="EGF DOMAIN-SPECIFIC O-LINKED N-ACETYLGLUCOSAMINE TRANSFERASE"/>
    <property type="match status" value="1"/>
</dbReference>
<evidence type="ECO:0000259" key="12">
    <source>
        <dbReference type="Pfam" id="PF04577"/>
    </source>
</evidence>
<proteinExistence type="predicted"/>
<gene>
    <name evidence="13" type="ORF">C9374_005587</name>
</gene>
<dbReference type="Pfam" id="PF04577">
    <property type="entry name" value="Glyco_transf_61"/>
    <property type="match status" value="1"/>
</dbReference>
<evidence type="ECO:0000313" key="13">
    <source>
        <dbReference type="EMBL" id="KAG2382385.1"/>
    </source>
</evidence>
<evidence type="ECO:0000256" key="9">
    <source>
        <dbReference type="ARBA" id="ARBA00048317"/>
    </source>
</evidence>
<dbReference type="GeneID" id="68098042"/>
<evidence type="ECO:0000313" key="14">
    <source>
        <dbReference type="Proteomes" id="UP000816034"/>
    </source>
</evidence>
<keyword evidence="5" id="KW-0256">Endoplasmic reticulum</keyword>
<protein>
    <recommendedName>
        <fullName evidence="7">EGF domain-specific O-linked N-acetylglucosamine transferase</fullName>
        <ecNumber evidence="1">2.4.1.255</ecNumber>
    </recommendedName>
    <alternativeName>
        <fullName evidence="8">Extracellular O-linked N-acetylglucosamine transferase</fullName>
    </alternativeName>
</protein>
<keyword evidence="4" id="KW-0732">Signal</keyword>
<dbReference type="RefSeq" id="XP_044548064.1">
    <property type="nucleotide sequence ID" value="XM_044695353.1"/>
</dbReference>
<dbReference type="AlphaFoldDB" id="A0AA88KK84"/>
<dbReference type="GO" id="GO:0097363">
    <property type="term" value="F:protein O-acetylglucosaminyltransferase activity"/>
    <property type="evidence" value="ECO:0007669"/>
    <property type="project" value="UniProtKB-EC"/>
</dbReference>
<dbReference type="InterPro" id="IPR049625">
    <property type="entry name" value="Glyco_transf_61_cat"/>
</dbReference>
<name>A0AA88KK84_NAELO</name>
<keyword evidence="11" id="KW-1133">Transmembrane helix</keyword>
<feature type="transmembrane region" description="Helical" evidence="11">
    <location>
        <begin position="12"/>
        <end position="33"/>
    </location>
</feature>
<evidence type="ECO:0000256" key="3">
    <source>
        <dbReference type="ARBA" id="ARBA00022679"/>
    </source>
</evidence>
<keyword evidence="11" id="KW-0472">Membrane</keyword>
<dbReference type="Proteomes" id="UP000816034">
    <property type="component" value="Unassembled WGS sequence"/>
</dbReference>
<accession>A0AA88KK84</accession>